<dbReference type="AlphaFoldDB" id="A0A0F9GYC2"/>
<proteinExistence type="predicted"/>
<reference evidence="1" key="1">
    <citation type="journal article" date="2015" name="Nature">
        <title>Complex archaea that bridge the gap between prokaryotes and eukaryotes.</title>
        <authorList>
            <person name="Spang A."/>
            <person name="Saw J.H."/>
            <person name="Jorgensen S.L."/>
            <person name="Zaremba-Niedzwiedzka K."/>
            <person name="Martijn J."/>
            <person name="Lind A.E."/>
            <person name="van Eijk R."/>
            <person name="Schleper C."/>
            <person name="Guy L."/>
            <person name="Ettema T.J."/>
        </authorList>
    </citation>
    <scope>NUCLEOTIDE SEQUENCE</scope>
</reference>
<protein>
    <submittedName>
        <fullName evidence="1">Uncharacterized protein</fullName>
    </submittedName>
</protein>
<organism evidence="1">
    <name type="scientific">marine sediment metagenome</name>
    <dbReference type="NCBI Taxonomy" id="412755"/>
    <lineage>
        <taxon>unclassified sequences</taxon>
        <taxon>metagenomes</taxon>
        <taxon>ecological metagenomes</taxon>
    </lineage>
</organism>
<name>A0A0F9GYC2_9ZZZZ</name>
<gene>
    <name evidence="1" type="ORF">LCGC14_2128230</name>
</gene>
<evidence type="ECO:0000313" key="1">
    <source>
        <dbReference type="EMBL" id="KKL68112.1"/>
    </source>
</evidence>
<sequence length="84" mass="10340">MTEKNLLHWNPVEENDTTTYSERSLHSKMSKLNFDWKILDMLKDKRNSNNIRWFSAVLDKEVRKETDSIRNYINRRDDFKWMNT</sequence>
<dbReference type="EMBL" id="LAZR01026637">
    <property type="protein sequence ID" value="KKL68112.1"/>
    <property type="molecule type" value="Genomic_DNA"/>
</dbReference>
<comment type="caution">
    <text evidence="1">The sequence shown here is derived from an EMBL/GenBank/DDBJ whole genome shotgun (WGS) entry which is preliminary data.</text>
</comment>
<accession>A0A0F9GYC2</accession>